<dbReference type="InterPro" id="IPR002035">
    <property type="entry name" value="VWF_A"/>
</dbReference>
<dbReference type="Pfam" id="PF08785">
    <property type="entry name" value="Ku_PK_bind"/>
    <property type="match status" value="1"/>
</dbReference>
<keyword evidence="8" id="KW-0378">Hydrolase</keyword>
<evidence type="ECO:0000313" key="20">
    <source>
        <dbReference type="Proteomes" id="UP000789739"/>
    </source>
</evidence>
<dbReference type="CDD" id="cd00198">
    <property type="entry name" value="vWFA"/>
    <property type="match status" value="1"/>
</dbReference>
<evidence type="ECO:0000259" key="18">
    <source>
        <dbReference type="PROSITE" id="PS50234"/>
    </source>
</evidence>
<evidence type="ECO:0000256" key="3">
    <source>
        <dbReference type="ARBA" id="ARBA00007726"/>
    </source>
</evidence>
<dbReference type="GO" id="GO:0005524">
    <property type="term" value="F:ATP binding"/>
    <property type="evidence" value="ECO:0007669"/>
    <property type="project" value="UniProtKB-KW"/>
</dbReference>
<proteinExistence type="inferred from homology"/>
<dbReference type="InterPro" id="IPR014893">
    <property type="entry name" value="Ku_PK_bind"/>
</dbReference>
<feature type="compositionally biased region" description="Acidic residues" evidence="17">
    <location>
        <begin position="608"/>
        <end position="619"/>
    </location>
</feature>
<evidence type="ECO:0000256" key="6">
    <source>
        <dbReference type="ARBA" id="ARBA00022741"/>
    </source>
</evidence>
<evidence type="ECO:0000313" key="19">
    <source>
        <dbReference type="EMBL" id="CAG8516797.1"/>
    </source>
</evidence>
<keyword evidence="9" id="KW-0347">Helicase</keyword>
<evidence type="ECO:0000256" key="5">
    <source>
        <dbReference type="ARBA" id="ARBA00022454"/>
    </source>
</evidence>
<evidence type="ECO:0000256" key="1">
    <source>
        <dbReference type="ARBA" id="ARBA00004123"/>
    </source>
</evidence>
<evidence type="ECO:0000256" key="14">
    <source>
        <dbReference type="ARBA" id="ARBA00023204"/>
    </source>
</evidence>
<keyword evidence="5" id="KW-0158">Chromosome</keyword>
<dbReference type="InterPro" id="IPR005161">
    <property type="entry name" value="Ku_N"/>
</dbReference>
<evidence type="ECO:0000256" key="16">
    <source>
        <dbReference type="ARBA" id="ARBA00031847"/>
    </source>
</evidence>
<evidence type="ECO:0000256" key="4">
    <source>
        <dbReference type="ARBA" id="ARBA00021792"/>
    </source>
</evidence>
<dbReference type="GO" id="GO:0043564">
    <property type="term" value="C:Ku70:Ku80 complex"/>
    <property type="evidence" value="ECO:0007669"/>
    <property type="project" value="InterPro"/>
</dbReference>
<evidence type="ECO:0000256" key="8">
    <source>
        <dbReference type="ARBA" id="ARBA00022801"/>
    </source>
</evidence>
<evidence type="ECO:0000256" key="2">
    <source>
        <dbReference type="ARBA" id="ARBA00004574"/>
    </source>
</evidence>
<dbReference type="Gene3D" id="2.40.290.10">
    <property type="match status" value="1"/>
</dbReference>
<dbReference type="GO" id="GO:0003690">
    <property type="term" value="F:double-stranded DNA binding"/>
    <property type="evidence" value="ECO:0007669"/>
    <property type="project" value="TreeGrafter"/>
</dbReference>
<keyword evidence="20" id="KW-1185">Reference proteome</keyword>
<dbReference type="Gene3D" id="1.10.1600.10">
    <property type="match status" value="1"/>
</dbReference>
<dbReference type="InterPro" id="IPR016194">
    <property type="entry name" value="SPOC-like_C_dom_sf"/>
</dbReference>
<dbReference type="OrthoDB" id="30826at2759"/>
<dbReference type="GO" id="GO:0000723">
    <property type="term" value="P:telomere maintenance"/>
    <property type="evidence" value="ECO:0007669"/>
    <property type="project" value="InterPro"/>
</dbReference>
<dbReference type="GO" id="GO:0006303">
    <property type="term" value="P:double-strand break repair via nonhomologous end joining"/>
    <property type="evidence" value="ECO:0007669"/>
    <property type="project" value="InterPro"/>
</dbReference>
<dbReference type="Gene3D" id="3.40.50.410">
    <property type="entry name" value="von Willebrand factor, type A domain"/>
    <property type="match status" value="1"/>
</dbReference>
<dbReference type="AlphaFoldDB" id="A0A9N9F8X6"/>
<evidence type="ECO:0000256" key="13">
    <source>
        <dbReference type="ARBA" id="ARBA00023172"/>
    </source>
</evidence>
<dbReference type="SMART" id="SM00559">
    <property type="entry name" value="Ku78"/>
    <property type="match status" value="1"/>
</dbReference>
<evidence type="ECO:0000256" key="11">
    <source>
        <dbReference type="ARBA" id="ARBA00022895"/>
    </source>
</evidence>
<dbReference type="PANTHER" id="PTHR12604:SF4">
    <property type="entry name" value="X-RAY REPAIR CROSS-COMPLEMENTING PROTEIN 5"/>
    <property type="match status" value="1"/>
</dbReference>
<dbReference type="InterPro" id="IPR036494">
    <property type="entry name" value="Ku_C_sf"/>
</dbReference>
<evidence type="ECO:0000256" key="7">
    <source>
        <dbReference type="ARBA" id="ARBA00022763"/>
    </source>
</evidence>
<dbReference type="Proteomes" id="UP000789739">
    <property type="component" value="Unassembled WGS sequence"/>
</dbReference>
<feature type="compositionally biased region" description="Basic and acidic residues" evidence="17">
    <location>
        <begin position="627"/>
        <end position="637"/>
    </location>
</feature>
<dbReference type="Pfam" id="PF02735">
    <property type="entry name" value="Ku"/>
    <property type="match status" value="1"/>
</dbReference>
<sequence length="779" mass="87817">TIPATPFDIKEIKPQLCFGDKYDIYAVRFLEHNLISRAEFSRILWCSKKATAYVIDVSPSMWQAPTADESPPIESAKKAVVGLLDVKLLANAKTDITSVLAVGTDDTDYGPIEDFDEDYEHIKVITGLEMPTLDLLRTVQHQLPQGNTPGNCLDGVSAAIEIIRTHCRHLKYEKKIFLMTDGESPMSSTRLQQIVDELRNNGIEIFVLLERLTIINSLSKRGVGFSDPDEDTNDPSKSLTKLANEDLFRDLVSRAPGSSYITPMDSALEEISQPYVRPVRPTPLFRGALTIGNKNEYGDSALGVNVMMYARTKKASLPSFKKWSVLAENAQDDRQKTHEVLRTYSYSVWDDENDVEVQVDKEDLMKAYPYGATLVPAQNFDEEQFKLDTHMALDILGFVRVAEINKDLFMDETLSIVPQKDDHASALGFSALAHAMYEKNLIGLARFVKRIRGPPVMLGLIPHITAERELIYGYMLPFNEDLRYYEFPPLDRVQSQKGEIRSDHPLLPSPELSEKMRQFIEQMDLMNVPDEDGQQFKPTAVLIKRAVTHRALNPGAELPPPDESLLSFLKPLPDMISRNQSLADELAELCDITKSEEKQKRSRRDRSEEVEEEEVDIDELFALASEEPSKRTRREEGSGSSSITVGREDPIRDFQAMIGYRAEDLVTTAVEQMCAVIKEFISGDDSEKHALALNCIKVLRDACTKENESDTFNNFLRELRDICLNAETPRTDFWNQILQEQISLISADEAVDSSTSIIEARQFLQSSSSSHQDVEMAGV</sequence>
<keyword evidence="13" id="KW-0233">DNA recombination</keyword>
<evidence type="ECO:0000256" key="17">
    <source>
        <dbReference type="SAM" id="MobiDB-lite"/>
    </source>
</evidence>
<keyword evidence="11" id="KW-0779">Telomere</keyword>
<dbReference type="EMBL" id="CAJVPI010000305">
    <property type="protein sequence ID" value="CAG8516797.1"/>
    <property type="molecule type" value="Genomic_DNA"/>
</dbReference>
<dbReference type="GO" id="GO:0042162">
    <property type="term" value="F:telomeric DNA binding"/>
    <property type="evidence" value="ECO:0007669"/>
    <property type="project" value="InterPro"/>
</dbReference>
<keyword evidence="7" id="KW-0227">DNA damage</keyword>
<dbReference type="GO" id="GO:0016787">
    <property type="term" value="F:hydrolase activity"/>
    <property type="evidence" value="ECO:0007669"/>
    <property type="project" value="UniProtKB-KW"/>
</dbReference>
<dbReference type="InterPro" id="IPR036465">
    <property type="entry name" value="vWFA_dom_sf"/>
</dbReference>
<keyword evidence="14" id="KW-0234">DNA repair</keyword>
<dbReference type="InterPro" id="IPR006164">
    <property type="entry name" value="DNA_bd_Ku70/Ku80"/>
</dbReference>
<reference evidence="19" key="1">
    <citation type="submission" date="2021-06" db="EMBL/GenBank/DDBJ databases">
        <authorList>
            <person name="Kallberg Y."/>
            <person name="Tangrot J."/>
            <person name="Rosling A."/>
        </authorList>
    </citation>
    <scope>NUCLEOTIDE SEQUENCE</scope>
    <source>
        <strain evidence="19">BR232B</strain>
    </source>
</reference>
<accession>A0A9N9F8X6</accession>
<keyword evidence="6" id="KW-0547">Nucleotide-binding</keyword>
<dbReference type="SUPFAM" id="SSF101420">
    <property type="entry name" value="C-terminal domain of Ku80"/>
    <property type="match status" value="1"/>
</dbReference>
<evidence type="ECO:0000256" key="15">
    <source>
        <dbReference type="ARBA" id="ARBA00023242"/>
    </source>
</evidence>
<dbReference type="SUPFAM" id="SSF100939">
    <property type="entry name" value="SPOC domain-like"/>
    <property type="match status" value="1"/>
</dbReference>
<dbReference type="PANTHER" id="PTHR12604">
    <property type="entry name" value="KU AUTOANTIGEN DNA HELICASE"/>
    <property type="match status" value="1"/>
</dbReference>
<dbReference type="GO" id="GO:0003684">
    <property type="term" value="F:damaged DNA binding"/>
    <property type="evidence" value="ECO:0007669"/>
    <property type="project" value="InterPro"/>
</dbReference>
<evidence type="ECO:0000256" key="9">
    <source>
        <dbReference type="ARBA" id="ARBA00022806"/>
    </source>
</evidence>
<feature type="non-terminal residue" evidence="19">
    <location>
        <position position="779"/>
    </location>
</feature>
<comment type="caution">
    <text evidence="19">The sequence shown here is derived from an EMBL/GenBank/DDBJ whole genome shotgun (WGS) entry which is preliminary data.</text>
</comment>
<dbReference type="PROSITE" id="PS50234">
    <property type="entry name" value="VWFA"/>
    <property type="match status" value="1"/>
</dbReference>
<organism evidence="19 20">
    <name type="scientific">Paraglomus brasilianum</name>
    <dbReference type="NCBI Taxonomy" id="144538"/>
    <lineage>
        <taxon>Eukaryota</taxon>
        <taxon>Fungi</taxon>
        <taxon>Fungi incertae sedis</taxon>
        <taxon>Mucoromycota</taxon>
        <taxon>Glomeromycotina</taxon>
        <taxon>Glomeromycetes</taxon>
        <taxon>Paraglomerales</taxon>
        <taxon>Paraglomeraceae</taxon>
        <taxon>Paraglomus</taxon>
    </lineage>
</organism>
<keyword evidence="12" id="KW-0238">DNA-binding</keyword>
<name>A0A9N9F8X6_9GLOM</name>
<comment type="similarity">
    <text evidence="3">Belongs to the ku80 family.</text>
</comment>
<dbReference type="GO" id="GO:0006310">
    <property type="term" value="P:DNA recombination"/>
    <property type="evidence" value="ECO:0007669"/>
    <property type="project" value="UniProtKB-KW"/>
</dbReference>
<gene>
    <name evidence="19" type="ORF">PBRASI_LOCUS3408</name>
</gene>
<comment type="subcellular location">
    <subcellularLocation>
        <location evidence="2">Chromosome</location>
        <location evidence="2">Telomere</location>
    </subcellularLocation>
    <subcellularLocation>
        <location evidence="1">Nucleus</location>
    </subcellularLocation>
</comment>
<feature type="region of interest" description="Disordered" evidence="17">
    <location>
        <begin position="596"/>
        <end position="646"/>
    </location>
</feature>
<protein>
    <recommendedName>
        <fullName evidence="4">ATP-dependent DNA helicase II subunit 2</fullName>
    </recommendedName>
    <alternativeName>
        <fullName evidence="16">ATP-dependent DNA helicase II subunit Ku80</fullName>
    </alternativeName>
</protein>
<keyword evidence="15" id="KW-0539">Nucleus</keyword>
<evidence type="ECO:0000256" key="12">
    <source>
        <dbReference type="ARBA" id="ARBA00023125"/>
    </source>
</evidence>
<dbReference type="SUPFAM" id="SSF53300">
    <property type="entry name" value="vWA-like"/>
    <property type="match status" value="1"/>
</dbReference>
<dbReference type="GO" id="GO:0000781">
    <property type="term" value="C:chromosome, telomeric region"/>
    <property type="evidence" value="ECO:0007669"/>
    <property type="project" value="UniProtKB-SubCell"/>
</dbReference>
<evidence type="ECO:0000256" key="10">
    <source>
        <dbReference type="ARBA" id="ARBA00022840"/>
    </source>
</evidence>
<dbReference type="CDD" id="cd00873">
    <property type="entry name" value="KU80"/>
    <property type="match status" value="1"/>
</dbReference>
<feature type="domain" description="VWFA" evidence="18">
    <location>
        <begin position="50"/>
        <end position="208"/>
    </location>
</feature>
<dbReference type="GO" id="GO:0004386">
    <property type="term" value="F:helicase activity"/>
    <property type="evidence" value="ECO:0007669"/>
    <property type="project" value="UniProtKB-KW"/>
</dbReference>
<dbReference type="InterPro" id="IPR024193">
    <property type="entry name" value="Ku80"/>
</dbReference>
<keyword evidence="10" id="KW-0067">ATP-binding</keyword>
<dbReference type="Gene3D" id="1.25.40.240">
    <property type="entry name" value="Ku, C-terminal domain"/>
    <property type="match status" value="1"/>
</dbReference>
<dbReference type="Pfam" id="PF03731">
    <property type="entry name" value="Ku_N"/>
    <property type="match status" value="1"/>
</dbReference>